<dbReference type="EMBL" id="CAJOBG010049348">
    <property type="protein sequence ID" value="CAF4472891.1"/>
    <property type="molecule type" value="Genomic_DNA"/>
</dbReference>
<dbReference type="EMBL" id="CAJNRG010001929">
    <property type="protein sequence ID" value="CAF2041239.1"/>
    <property type="molecule type" value="Genomic_DNA"/>
</dbReference>
<evidence type="ECO:0000313" key="2">
    <source>
        <dbReference type="EMBL" id="CAF2041239.1"/>
    </source>
</evidence>
<dbReference type="AlphaFoldDB" id="A0A820TMP9"/>
<name>A0A820TMP9_9BILA</name>
<dbReference type="EMBL" id="CAJOBF010000209">
    <property type="protein sequence ID" value="CAF3773728.1"/>
    <property type="molecule type" value="Genomic_DNA"/>
</dbReference>
<feature type="compositionally biased region" description="Polar residues" evidence="1">
    <location>
        <begin position="105"/>
        <end position="115"/>
    </location>
</feature>
<dbReference type="Proteomes" id="UP000663887">
    <property type="component" value="Unassembled WGS sequence"/>
</dbReference>
<feature type="region of interest" description="Disordered" evidence="1">
    <location>
        <begin position="1"/>
        <end position="24"/>
    </location>
</feature>
<evidence type="ECO:0000313" key="4">
    <source>
        <dbReference type="EMBL" id="CAF4472891.1"/>
    </source>
</evidence>
<dbReference type="Proteomes" id="UP000663842">
    <property type="component" value="Unassembled WGS sequence"/>
</dbReference>
<keyword evidence="5" id="KW-1185">Reference proteome</keyword>
<gene>
    <name evidence="4" type="ORF">OVN521_LOCUS39131</name>
    <name evidence="3" type="ORF">UXM345_LOCUS3280</name>
    <name evidence="2" type="ORF">XDN619_LOCUS6728</name>
</gene>
<evidence type="ECO:0000256" key="1">
    <source>
        <dbReference type="SAM" id="MobiDB-lite"/>
    </source>
</evidence>
<dbReference type="Proteomes" id="UP000663866">
    <property type="component" value="Unassembled WGS sequence"/>
</dbReference>
<protein>
    <submittedName>
        <fullName evidence="4">Uncharacterized protein</fullName>
    </submittedName>
</protein>
<feature type="region of interest" description="Disordered" evidence="1">
    <location>
        <begin position="105"/>
        <end position="151"/>
    </location>
</feature>
<feature type="compositionally biased region" description="Basic residues" evidence="1">
    <location>
        <begin position="116"/>
        <end position="145"/>
    </location>
</feature>
<evidence type="ECO:0000313" key="5">
    <source>
        <dbReference type="Proteomes" id="UP000663866"/>
    </source>
</evidence>
<reference evidence="4" key="1">
    <citation type="submission" date="2021-02" db="EMBL/GenBank/DDBJ databases">
        <authorList>
            <person name="Nowell W R."/>
        </authorList>
    </citation>
    <scope>NUCLEOTIDE SEQUENCE</scope>
</reference>
<evidence type="ECO:0000313" key="3">
    <source>
        <dbReference type="EMBL" id="CAF3773728.1"/>
    </source>
</evidence>
<proteinExistence type="predicted"/>
<accession>A0A820TMP9</accession>
<organism evidence="4 5">
    <name type="scientific">Rotaria magnacalcarata</name>
    <dbReference type="NCBI Taxonomy" id="392030"/>
    <lineage>
        <taxon>Eukaryota</taxon>
        <taxon>Metazoa</taxon>
        <taxon>Spiralia</taxon>
        <taxon>Gnathifera</taxon>
        <taxon>Rotifera</taxon>
        <taxon>Eurotatoria</taxon>
        <taxon>Bdelloidea</taxon>
        <taxon>Philodinida</taxon>
        <taxon>Philodinidae</taxon>
        <taxon>Rotaria</taxon>
    </lineage>
</organism>
<sequence length="291" mass="32951">MGNSNEIPTRRKIRNTPDQQFPGGPQVLGSVNEYSYYPAQYAPASQGYYMHRLNKSSLSSDMYLQNEFYGQLQANDCIKASCPAPALVQQPVPIQQPVLIQRSASIQQSNVPISHNSKKRHRHRHRRHHGSNSPNHGHRHHHHHNHDVPVPLTANLRSSPIAREHPISNSFYTNDTFHLVQKPTVVVASKKKITTPRSEYYSTPVLVKQNPPIVSTTVSSPVPVTRTTSELIPVLVTNHVVKSTDKKSIYNYEPGALSIVRQSRSQTPTTGSKWYEHDYEKRIKTLTNKNI</sequence>
<comment type="caution">
    <text evidence="4">The sequence shown here is derived from an EMBL/GenBank/DDBJ whole genome shotgun (WGS) entry which is preliminary data.</text>
</comment>